<keyword evidence="2" id="KW-0472">Membrane</keyword>
<accession>A0A6C0H9W2</accession>
<dbReference type="AlphaFoldDB" id="A0A6C0H9W2"/>
<keyword evidence="2" id="KW-0812">Transmembrane</keyword>
<organism evidence="3">
    <name type="scientific">viral metagenome</name>
    <dbReference type="NCBI Taxonomy" id="1070528"/>
    <lineage>
        <taxon>unclassified sequences</taxon>
        <taxon>metagenomes</taxon>
        <taxon>organismal metagenomes</taxon>
    </lineage>
</organism>
<evidence type="ECO:0000256" key="1">
    <source>
        <dbReference type="SAM" id="MobiDB-lite"/>
    </source>
</evidence>
<proteinExistence type="predicted"/>
<dbReference type="EMBL" id="MN739917">
    <property type="protein sequence ID" value="QHT77279.1"/>
    <property type="molecule type" value="Genomic_DNA"/>
</dbReference>
<feature type="transmembrane region" description="Helical" evidence="2">
    <location>
        <begin position="151"/>
        <end position="168"/>
    </location>
</feature>
<sequence length="174" mass="20649">MLQMIFQNDDDLMSNEIYDYYNDYYSYQKYIPISSTVNKNHENYQKVVKNTNLEHITDEDWGFYVEIDPPTPPKHVFPRKNKNASQPHLATPPSHYNEKTQQKNVNYLPQIQEEYNTDDDEPDQLILDLDLPHDHSNYKTYGYKEKISQNIFSGLTICALTTVSIYFYNKIRSC</sequence>
<protein>
    <submittedName>
        <fullName evidence="3">Uncharacterized protein</fullName>
    </submittedName>
</protein>
<feature type="region of interest" description="Disordered" evidence="1">
    <location>
        <begin position="74"/>
        <end position="97"/>
    </location>
</feature>
<evidence type="ECO:0000256" key="2">
    <source>
        <dbReference type="SAM" id="Phobius"/>
    </source>
</evidence>
<keyword evidence="2" id="KW-1133">Transmembrane helix</keyword>
<evidence type="ECO:0000313" key="3">
    <source>
        <dbReference type="EMBL" id="QHT77279.1"/>
    </source>
</evidence>
<reference evidence="3" key="1">
    <citation type="journal article" date="2020" name="Nature">
        <title>Giant virus diversity and host interactions through global metagenomics.</title>
        <authorList>
            <person name="Schulz F."/>
            <person name="Roux S."/>
            <person name="Paez-Espino D."/>
            <person name="Jungbluth S."/>
            <person name="Walsh D.A."/>
            <person name="Denef V.J."/>
            <person name="McMahon K.D."/>
            <person name="Konstantinidis K.T."/>
            <person name="Eloe-Fadrosh E.A."/>
            <person name="Kyrpides N.C."/>
            <person name="Woyke T."/>
        </authorList>
    </citation>
    <scope>NUCLEOTIDE SEQUENCE</scope>
    <source>
        <strain evidence="3">GVMAG-M-3300023179-86</strain>
    </source>
</reference>
<name>A0A6C0H9W2_9ZZZZ</name>